<dbReference type="SUPFAM" id="SSF51905">
    <property type="entry name" value="FAD/NAD(P)-binding domain"/>
    <property type="match status" value="1"/>
</dbReference>
<keyword evidence="7" id="KW-1185">Reference proteome</keyword>
<evidence type="ECO:0000256" key="4">
    <source>
        <dbReference type="SAM" id="MobiDB-lite"/>
    </source>
</evidence>
<feature type="binding site" evidence="3">
    <location>
        <begin position="187"/>
        <end position="190"/>
    </location>
    <ligand>
        <name>FAD</name>
        <dbReference type="ChEBI" id="CHEBI:57692"/>
    </ligand>
</feature>
<dbReference type="Pfam" id="PF05199">
    <property type="entry name" value="GMC_oxred_C"/>
    <property type="match status" value="1"/>
</dbReference>
<dbReference type="InterPro" id="IPR012132">
    <property type="entry name" value="GMC_OxRdtase"/>
</dbReference>
<dbReference type="InterPro" id="IPR007867">
    <property type="entry name" value="GMC_OxRtase_C"/>
</dbReference>
<dbReference type="PIRSF" id="PIRSF000137">
    <property type="entry name" value="Alcohol_oxidase"/>
    <property type="match status" value="1"/>
</dbReference>
<keyword evidence="3" id="KW-0274">FAD</keyword>
<dbReference type="OrthoDB" id="269227at2759"/>
<evidence type="ECO:0000256" key="1">
    <source>
        <dbReference type="ARBA" id="ARBA00010790"/>
    </source>
</evidence>
<dbReference type="GO" id="GO:0016614">
    <property type="term" value="F:oxidoreductase activity, acting on CH-OH group of donors"/>
    <property type="evidence" value="ECO:0007669"/>
    <property type="project" value="InterPro"/>
</dbReference>
<feature type="region of interest" description="Disordered" evidence="4">
    <location>
        <begin position="1"/>
        <end position="29"/>
    </location>
</feature>
<dbReference type="PANTHER" id="PTHR11552:SF216">
    <property type="entry name" value="GLUCOSE-METHANOL-CHOLINE OXIDOREDUCTASE N-TERMINAL DOMAIN-CONTAINING PROTEIN"/>
    <property type="match status" value="1"/>
</dbReference>
<feature type="compositionally biased region" description="Basic and acidic residues" evidence="4">
    <location>
        <begin position="1"/>
        <end position="17"/>
    </location>
</feature>
<sequence length="662" mass="72468">MVVRENNRTRYGTRSDPKPSTTALPPDNSTTVDLSGLASVPMNTASVVFAVIAVTLSLTGSSHGMAYTVFQAVVEYYRMLGPEPVDTVPDAGFVKRQYDFVVVGAGSGGSVVANRLTEVAGWSVLLIEAGGEENAMTDVPLLVSYLIGTGFDWGYRTEQQDGICGAMEDRRCRWPRGKVMGGTSVINYMVYTRGMPDDYDNWARLGNEGWSYADVLPYFKKSEDVRQSPMTESPYHGRGGYLKVEEPSWKTKLGPVFLRAGRELGYEVPADHNGPRPLGFSYVLATMDRGTRCSASKAFLRPIRNRPNLTVTKRSVVTKVLVDPHTKRATGVKFVKNGQTMVVYARKEVILSAGALNTPQVLMLSGIGPADHLAEVGIPLVKDLKVGYNLQDHVSMAGLVFLVNQSVTIIESRYRNPKYLLQYAVSGQGPFTIPGGAEALAFTATRHATNGSVAPDMELVFGPGALTGDTGGSLRRLLGMNDTFYDNVYGKYREHDAWGLVPILLRPLSRGRVKLRSSNPMHAPLFYAGYLTDKRDRETLVEGIKQAIAVSETPAFQKYGSRLLPIPFPGCEHEKFMSDAYWMCATGLVSTNLHHQSGTCKMGPETDPDAVVDSKLRVRGIKGLRVVDTSIMPVIPAGHTNAMAFMIGEKAADMIKENWLKR</sequence>
<dbReference type="EMBL" id="VUJU01002099">
    <property type="protein sequence ID" value="KAF0762584.1"/>
    <property type="molecule type" value="Genomic_DNA"/>
</dbReference>
<dbReference type="InterPro" id="IPR000172">
    <property type="entry name" value="GMC_OxRdtase_N"/>
</dbReference>
<proteinExistence type="inferred from homology"/>
<dbReference type="SUPFAM" id="SSF54373">
    <property type="entry name" value="FAD-linked reductases, C-terminal domain"/>
    <property type="match status" value="1"/>
</dbReference>
<organism evidence="6 7">
    <name type="scientific">Aphis craccivora</name>
    <name type="common">Cowpea aphid</name>
    <dbReference type="NCBI Taxonomy" id="307492"/>
    <lineage>
        <taxon>Eukaryota</taxon>
        <taxon>Metazoa</taxon>
        <taxon>Ecdysozoa</taxon>
        <taxon>Arthropoda</taxon>
        <taxon>Hexapoda</taxon>
        <taxon>Insecta</taxon>
        <taxon>Pterygota</taxon>
        <taxon>Neoptera</taxon>
        <taxon>Paraneoptera</taxon>
        <taxon>Hemiptera</taxon>
        <taxon>Sternorrhyncha</taxon>
        <taxon>Aphidomorpha</taxon>
        <taxon>Aphidoidea</taxon>
        <taxon>Aphididae</taxon>
        <taxon>Aphidini</taxon>
        <taxon>Aphis</taxon>
        <taxon>Aphis</taxon>
    </lineage>
</organism>
<name>A0A6G0YXF4_APHCR</name>
<comment type="cofactor">
    <cofactor evidence="3">
        <name>FAD</name>
        <dbReference type="ChEBI" id="CHEBI:57692"/>
    </cofactor>
</comment>
<feature type="active site" description="Proton acceptor" evidence="2">
    <location>
        <position position="639"/>
    </location>
</feature>
<evidence type="ECO:0000256" key="3">
    <source>
        <dbReference type="PIRSR" id="PIRSR000137-2"/>
    </source>
</evidence>
<reference evidence="6 7" key="1">
    <citation type="submission" date="2019-08" db="EMBL/GenBank/DDBJ databases">
        <title>Whole genome of Aphis craccivora.</title>
        <authorList>
            <person name="Voronova N.V."/>
            <person name="Shulinski R.S."/>
            <person name="Bandarenka Y.V."/>
            <person name="Zhorov D.G."/>
            <person name="Warner D."/>
        </authorList>
    </citation>
    <scope>NUCLEOTIDE SEQUENCE [LARGE SCALE GENOMIC DNA]</scope>
    <source>
        <strain evidence="6">180601</strain>
        <tissue evidence="6">Whole Body</tissue>
    </source>
</reference>
<keyword evidence="3" id="KW-0285">Flavoprotein</keyword>
<feature type="binding site" evidence="3">
    <location>
        <position position="183"/>
    </location>
    <ligand>
        <name>FAD</name>
        <dbReference type="ChEBI" id="CHEBI:57692"/>
    </ligand>
</feature>
<evidence type="ECO:0000313" key="7">
    <source>
        <dbReference type="Proteomes" id="UP000478052"/>
    </source>
</evidence>
<dbReference type="Pfam" id="PF00732">
    <property type="entry name" value="GMC_oxred_N"/>
    <property type="match status" value="1"/>
</dbReference>
<accession>A0A6G0YXF4</accession>
<evidence type="ECO:0000256" key="2">
    <source>
        <dbReference type="PIRSR" id="PIRSR000137-1"/>
    </source>
</evidence>
<evidence type="ECO:0000259" key="5">
    <source>
        <dbReference type="PROSITE" id="PS00624"/>
    </source>
</evidence>
<comment type="similarity">
    <text evidence="1">Belongs to the GMC oxidoreductase family.</text>
</comment>
<feature type="active site" description="Proton donor" evidence="2">
    <location>
        <position position="595"/>
    </location>
</feature>
<dbReference type="PROSITE" id="PS00624">
    <property type="entry name" value="GMC_OXRED_2"/>
    <property type="match status" value="1"/>
</dbReference>
<comment type="caution">
    <text evidence="6">The sequence shown here is derived from an EMBL/GenBank/DDBJ whole genome shotgun (WGS) entry which is preliminary data.</text>
</comment>
<gene>
    <name evidence="6" type="ORF">FWK35_00018241</name>
</gene>
<feature type="compositionally biased region" description="Polar residues" evidence="4">
    <location>
        <begin position="18"/>
        <end position="29"/>
    </location>
</feature>
<feature type="binding site" evidence="3">
    <location>
        <position position="179"/>
    </location>
    <ligand>
        <name>FAD</name>
        <dbReference type="ChEBI" id="CHEBI:57692"/>
    </ligand>
</feature>
<dbReference type="InterPro" id="IPR036188">
    <property type="entry name" value="FAD/NAD-bd_sf"/>
</dbReference>
<dbReference type="GO" id="GO:0050660">
    <property type="term" value="F:flavin adenine dinucleotide binding"/>
    <property type="evidence" value="ECO:0007669"/>
    <property type="project" value="InterPro"/>
</dbReference>
<dbReference type="PANTHER" id="PTHR11552">
    <property type="entry name" value="GLUCOSE-METHANOL-CHOLINE GMC OXIDOREDUCTASE"/>
    <property type="match status" value="1"/>
</dbReference>
<dbReference type="Proteomes" id="UP000478052">
    <property type="component" value="Unassembled WGS sequence"/>
</dbReference>
<feature type="binding site" evidence="3">
    <location>
        <position position="317"/>
    </location>
    <ligand>
        <name>FAD</name>
        <dbReference type="ChEBI" id="CHEBI:57692"/>
    </ligand>
</feature>
<feature type="domain" description="Glucose-methanol-choline oxidoreductase N-terminal" evidence="5">
    <location>
        <begin position="354"/>
        <end position="368"/>
    </location>
</feature>
<protein>
    <submittedName>
        <fullName evidence="6">Glucose dehydrogenase</fullName>
    </submittedName>
</protein>
<dbReference type="Gene3D" id="3.50.50.60">
    <property type="entry name" value="FAD/NAD(P)-binding domain"/>
    <property type="match status" value="1"/>
</dbReference>
<evidence type="ECO:0000313" key="6">
    <source>
        <dbReference type="EMBL" id="KAF0762584.1"/>
    </source>
</evidence>
<dbReference type="Gene3D" id="3.30.560.10">
    <property type="entry name" value="Glucose Oxidase, domain 3"/>
    <property type="match status" value="1"/>
</dbReference>
<dbReference type="AlphaFoldDB" id="A0A6G0YXF4"/>